<organism evidence="1 2">
    <name type="scientific">Gossypium trilobum</name>
    <dbReference type="NCBI Taxonomy" id="34281"/>
    <lineage>
        <taxon>Eukaryota</taxon>
        <taxon>Viridiplantae</taxon>
        <taxon>Streptophyta</taxon>
        <taxon>Embryophyta</taxon>
        <taxon>Tracheophyta</taxon>
        <taxon>Spermatophyta</taxon>
        <taxon>Magnoliopsida</taxon>
        <taxon>eudicotyledons</taxon>
        <taxon>Gunneridae</taxon>
        <taxon>Pentapetalae</taxon>
        <taxon>rosids</taxon>
        <taxon>malvids</taxon>
        <taxon>Malvales</taxon>
        <taxon>Malvaceae</taxon>
        <taxon>Malvoideae</taxon>
        <taxon>Gossypium</taxon>
    </lineage>
</organism>
<evidence type="ECO:0008006" key="3">
    <source>
        <dbReference type="Google" id="ProtNLM"/>
    </source>
</evidence>
<evidence type="ECO:0000313" key="1">
    <source>
        <dbReference type="EMBL" id="MBA0764640.1"/>
    </source>
</evidence>
<gene>
    <name evidence="1" type="ORF">Gotri_013967</name>
</gene>
<name>A0A7J9DV59_9ROSI</name>
<dbReference type="AlphaFoldDB" id="A0A7J9DV59"/>
<feature type="non-terminal residue" evidence="1">
    <location>
        <position position="140"/>
    </location>
</feature>
<proteinExistence type="predicted"/>
<reference evidence="1 2" key="1">
    <citation type="journal article" date="2019" name="Genome Biol. Evol.">
        <title>Insights into the evolution of the New World diploid cottons (Gossypium, subgenus Houzingenia) based on genome sequencing.</title>
        <authorList>
            <person name="Grover C.E."/>
            <person name="Arick M.A. 2nd"/>
            <person name="Thrash A."/>
            <person name="Conover J.L."/>
            <person name="Sanders W.S."/>
            <person name="Peterson D.G."/>
            <person name="Frelichowski J.E."/>
            <person name="Scheffler J.A."/>
            <person name="Scheffler B.E."/>
            <person name="Wendel J.F."/>
        </authorList>
    </citation>
    <scope>NUCLEOTIDE SEQUENCE [LARGE SCALE GENOMIC DNA]</scope>
    <source>
        <strain evidence="1">8</strain>
        <tissue evidence="1">Leaf</tissue>
    </source>
</reference>
<protein>
    <recommendedName>
        <fullName evidence="3">RNase H type-1 domain-containing protein</fullName>
    </recommendedName>
</protein>
<evidence type="ECO:0000313" key="2">
    <source>
        <dbReference type="Proteomes" id="UP000593568"/>
    </source>
</evidence>
<sequence length="140" mass="15323">MIWKIILNVEFSHNLLQELIVQESSWWICLNKCRFDTIKIKSPLSIWHPPPQGCIKFNVSGIANEEVAGCGGVLRDKEGVARALFSGPIAANDTVSAGAGVVFIALDCSHPWDGRLMKGNEMASTLAIASINHGDMFKAW</sequence>
<dbReference type="Proteomes" id="UP000593568">
    <property type="component" value="Unassembled WGS sequence"/>
</dbReference>
<keyword evidence="2" id="KW-1185">Reference proteome</keyword>
<comment type="caution">
    <text evidence="1">The sequence shown here is derived from an EMBL/GenBank/DDBJ whole genome shotgun (WGS) entry which is preliminary data.</text>
</comment>
<accession>A0A7J9DV59</accession>
<dbReference type="EMBL" id="JABEZW010000005">
    <property type="protein sequence ID" value="MBA0764640.1"/>
    <property type="molecule type" value="Genomic_DNA"/>
</dbReference>